<reference evidence="2" key="2">
    <citation type="submission" date="2018-03" db="EMBL/GenBank/DDBJ databases">
        <title>The Triticum urartu genome reveals the dynamic nature of wheat genome evolution.</title>
        <authorList>
            <person name="Ling H."/>
            <person name="Ma B."/>
            <person name="Shi X."/>
            <person name="Liu H."/>
            <person name="Dong L."/>
            <person name="Sun H."/>
            <person name="Cao Y."/>
            <person name="Gao Q."/>
            <person name="Zheng S."/>
            <person name="Li Y."/>
            <person name="Yu Y."/>
            <person name="Du H."/>
            <person name="Qi M."/>
            <person name="Li Y."/>
            <person name="Yu H."/>
            <person name="Cui Y."/>
            <person name="Wang N."/>
            <person name="Chen C."/>
            <person name="Wu H."/>
            <person name="Zhao Y."/>
            <person name="Zhang J."/>
            <person name="Li Y."/>
            <person name="Zhou W."/>
            <person name="Zhang B."/>
            <person name="Hu W."/>
            <person name="Eijk M."/>
            <person name="Tang J."/>
            <person name="Witsenboer H."/>
            <person name="Zhao S."/>
            <person name="Li Z."/>
            <person name="Zhang A."/>
            <person name="Wang D."/>
            <person name="Liang C."/>
        </authorList>
    </citation>
    <scope>NUCLEOTIDE SEQUENCE [LARGE SCALE GENOMIC DNA]</scope>
    <source>
        <strain evidence="2">cv. G1812</strain>
    </source>
</reference>
<feature type="transmembrane region" description="Helical" evidence="1">
    <location>
        <begin position="138"/>
        <end position="159"/>
    </location>
</feature>
<keyword evidence="1" id="KW-0472">Membrane</keyword>
<keyword evidence="1" id="KW-1133">Transmembrane helix</keyword>
<organism evidence="2 3">
    <name type="scientific">Triticum urartu</name>
    <name type="common">Red wild einkorn</name>
    <name type="synonym">Crithodium urartu</name>
    <dbReference type="NCBI Taxonomy" id="4572"/>
    <lineage>
        <taxon>Eukaryota</taxon>
        <taxon>Viridiplantae</taxon>
        <taxon>Streptophyta</taxon>
        <taxon>Embryophyta</taxon>
        <taxon>Tracheophyta</taxon>
        <taxon>Spermatophyta</taxon>
        <taxon>Magnoliopsida</taxon>
        <taxon>Liliopsida</taxon>
        <taxon>Poales</taxon>
        <taxon>Poaceae</taxon>
        <taxon>BOP clade</taxon>
        <taxon>Pooideae</taxon>
        <taxon>Triticodae</taxon>
        <taxon>Triticeae</taxon>
        <taxon>Triticinae</taxon>
        <taxon>Triticum</taxon>
    </lineage>
</organism>
<dbReference type="AlphaFoldDB" id="A0A8R7QP28"/>
<keyword evidence="3" id="KW-1185">Reference proteome</keyword>
<accession>A0A8R7QP28</accession>
<feature type="transmembrane region" description="Helical" evidence="1">
    <location>
        <begin position="93"/>
        <end position="112"/>
    </location>
</feature>
<reference evidence="2" key="3">
    <citation type="submission" date="2022-06" db="UniProtKB">
        <authorList>
            <consortium name="EnsemblPlants"/>
        </authorList>
    </citation>
    <scope>IDENTIFICATION</scope>
</reference>
<dbReference type="GO" id="GO:0046527">
    <property type="term" value="F:glucosyltransferase activity"/>
    <property type="evidence" value="ECO:0007669"/>
    <property type="project" value="TreeGrafter"/>
</dbReference>
<dbReference type="EnsemblPlants" id="TuG1812G0600000041.01.T01">
    <property type="protein sequence ID" value="TuG1812G0600000041.01.T01"/>
    <property type="gene ID" value="TuG1812G0600000041.01"/>
</dbReference>
<evidence type="ECO:0000313" key="2">
    <source>
        <dbReference type="EnsemblPlants" id="TuG1812G0600000041.01.T01"/>
    </source>
</evidence>
<dbReference type="Proteomes" id="UP000015106">
    <property type="component" value="Chromosome 6"/>
</dbReference>
<dbReference type="Gramene" id="TuG1812G0600000041.01.T01">
    <property type="protein sequence ID" value="TuG1812G0600000041.01.T01"/>
    <property type="gene ID" value="TuG1812G0600000041.01"/>
</dbReference>
<protein>
    <submittedName>
        <fullName evidence="2">Uncharacterized protein</fullName>
    </submittedName>
</protein>
<proteinExistence type="predicted"/>
<sequence length="255" mass="29821">MSKINFVEVRTFLHLFRSFDRLWSFFVLAFQAMVIVAWSPSGSLYAILEPNVFRNVLTIFITAAFLNFLQATLELVINRDAWRSLVCSQMIRFILKFVVAVAWMIILPTSYLSSIQNRPRGLVKLLNIWIGNIQSESIYSFAVTLYMLPNIFSAFFFICPPIRRTSEHSNSRIVRLLLWWNQPRLYVARGMYEDTCSVLKYTSFWMLLIICKFVFSYYVEISPIVRLTKAIMFVGKDYLRHTSGVIISLWAPIVM</sequence>
<evidence type="ECO:0000256" key="1">
    <source>
        <dbReference type="SAM" id="Phobius"/>
    </source>
</evidence>
<feature type="transmembrane region" description="Helical" evidence="1">
    <location>
        <begin position="198"/>
        <end position="218"/>
    </location>
</feature>
<feature type="transmembrane region" description="Helical" evidence="1">
    <location>
        <begin position="21"/>
        <end position="40"/>
    </location>
</feature>
<dbReference type="GO" id="GO:0005886">
    <property type="term" value="C:plasma membrane"/>
    <property type="evidence" value="ECO:0007669"/>
    <property type="project" value="TreeGrafter"/>
</dbReference>
<evidence type="ECO:0000313" key="3">
    <source>
        <dbReference type="Proteomes" id="UP000015106"/>
    </source>
</evidence>
<feature type="transmembrane region" description="Helical" evidence="1">
    <location>
        <begin position="52"/>
        <end position="73"/>
    </location>
</feature>
<dbReference type="PANTHER" id="PTHR12741:SF16">
    <property type="entry name" value="CALLOSE SYNTHASE 7"/>
    <property type="match status" value="1"/>
</dbReference>
<keyword evidence="1" id="KW-0812">Transmembrane</keyword>
<name>A0A8R7QP28_TRIUA</name>
<dbReference type="PANTHER" id="PTHR12741">
    <property type="entry name" value="LYST-INTERACTING PROTEIN LIP5 DOPAMINE RESPONSIVE PROTEIN DRG-1"/>
    <property type="match status" value="1"/>
</dbReference>
<reference evidence="3" key="1">
    <citation type="journal article" date="2013" name="Nature">
        <title>Draft genome of the wheat A-genome progenitor Triticum urartu.</title>
        <authorList>
            <person name="Ling H.Q."/>
            <person name="Zhao S."/>
            <person name="Liu D."/>
            <person name="Wang J."/>
            <person name="Sun H."/>
            <person name="Zhang C."/>
            <person name="Fan H."/>
            <person name="Li D."/>
            <person name="Dong L."/>
            <person name="Tao Y."/>
            <person name="Gao C."/>
            <person name="Wu H."/>
            <person name="Li Y."/>
            <person name="Cui Y."/>
            <person name="Guo X."/>
            <person name="Zheng S."/>
            <person name="Wang B."/>
            <person name="Yu K."/>
            <person name="Liang Q."/>
            <person name="Yang W."/>
            <person name="Lou X."/>
            <person name="Chen J."/>
            <person name="Feng M."/>
            <person name="Jian J."/>
            <person name="Zhang X."/>
            <person name="Luo G."/>
            <person name="Jiang Y."/>
            <person name="Liu J."/>
            <person name="Wang Z."/>
            <person name="Sha Y."/>
            <person name="Zhang B."/>
            <person name="Wu H."/>
            <person name="Tang D."/>
            <person name="Shen Q."/>
            <person name="Xue P."/>
            <person name="Zou S."/>
            <person name="Wang X."/>
            <person name="Liu X."/>
            <person name="Wang F."/>
            <person name="Yang Y."/>
            <person name="An X."/>
            <person name="Dong Z."/>
            <person name="Zhang K."/>
            <person name="Zhang X."/>
            <person name="Luo M.C."/>
            <person name="Dvorak J."/>
            <person name="Tong Y."/>
            <person name="Wang J."/>
            <person name="Yang H."/>
            <person name="Li Z."/>
            <person name="Wang D."/>
            <person name="Zhang A."/>
            <person name="Wang J."/>
        </authorList>
    </citation>
    <scope>NUCLEOTIDE SEQUENCE</scope>
    <source>
        <strain evidence="3">cv. G1812</strain>
    </source>
</reference>